<proteinExistence type="predicted"/>
<evidence type="ECO:0000313" key="1">
    <source>
        <dbReference type="EMBL" id="WMV54855.1"/>
    </source>
</evidence>
<keyword evidence="2" id="KW-1185">Reference proteome</keyword>
<dbReference type="AlphaFoldDB" id="A0AAF0UZ87"/>
<reference evidence="1" key="1">
    <citation type="submission" date="2023-08" db="EMBL/GenBank/DDBJ databases">
        <title>A de novo genome assembly of Solanum verrucosum Schlechtendal, a Mexican diploid species geographically isolated from the other diploid A-genome species in potato relatives.</title>
        <authorList>
            <person name="Hosaka K."/>
        </authorList>
    </citation>
    <scope>NUCLEOTIDE SEQUENCE</scope>
    <source>
        <tissue evidence="1">Young leaves</tissue>
    </source>
</reference>
<organism evidence="1 2">
    <name type="scientific">Solanum verrucosum</name>
    <dbReference type="NCBI Taxonomy" id="315347"/>
    <lineage>
        <taxon>Eukaryota</taxon>
        <taxon>Viridiplantae</taxon>
        <taxon>Streptophyta</taxon>
        <taxon>Embryophyta</taxon>
        <taxon>Tracheophyta</taxon>
        <taxon>Spermatophyta</taxon>
        <taxon>Magnoliopsida</taxon>
        <taxon>eudicotyledons</taxon>
        <taxon>Gunneridae</taxon>
        <taxon>Pentapetalae</taxon>
        <taxon>asterids</taxon>
        <taxon>lamiids</taxon>
        <taxon>Solanales</taxon>
        <taxon>Solanaceae</taxon>
        <taxon>Solanoideae</taxon>
        <taxon>Solaneae</taxon>
        <taxon>Solanum</taxon>
    </lineage>
</organism>
<sequence length="19" mass="2202">MELTKERIVELIGEPDLLC</sequence>
<protein>
    <submittedName>
        <fullName evidence="1">Uncharacterized protein</fullName>
    </submittedName>
</protein>
<gene>
    <name evidence="1" type="ORF">MTR67_048240</name>
</gene>
<accession>A0AAF0UZ87</accession>
<evidence type="ECO:0000313" key="2">
    <source>
        <dbReference type="Proteomes" id="UP001234989"/>
    </source>
</evidence>
<dbReference type="Proteomes" id="UP001234989">
    <property type="component" value="Chromosome 11"/>
</dbReference>
<dbReference type="EMBL" id="CP133622">
    <property type="protein sequence ID" value="WMV54855.1"/>
    <property type="molecule type" value="Genomic_DNA"/>
</dbReference>
<name>A0AAF0UZ87_SOLVR</name>